<proteinExistence type="predicted"/>
<evidence type="ECO:0000256" key="1">
    <source>
        <dbReference type="ARBA" id="ARBA00001947"/>
    </source>
</evidence>
<dbReference type="CDD" id="cd01284">
    <property type="entry name" value="Riboflavin_deaminase-reductase"/>
    <property type="match status" value="1"/>
</dbReference>
<evidence type="ECO:0000256" key="7">
    <source>
        <dbReference type="ARBA" id="ARBA00022833"/>
    </source>
</evidence>
<evidence type="ECO:0000256" key="6">
    <source>
        <dbReference type="ARBA" id="ARBA00022801"/>
    </source>
</evidence>
<dbReference type="EMBL" id="JAGVWE010000002">
    <property type="protein sequence ID" value="MBS3062597.1"/>
    <property type="molecule type" value="Genomic_DNA"/>
</dbReference>
<keyword evidence="9 12" id="KW-0560">Oxidoreductase</keyword>
<keyword evidence="6 12" id="KW-0378">Hydrolase</keyword>
<evidence type="ECO:0000256" key="8">
    <source>
        <dbReference type="ARBA" id="ARBA00022857"/>
    </source>
</evidence>
<dbReference type="GO" id="GO:0008270">
    <property type="term" value="F:zinc ion binding"/>
    <property type="evidence" value="ECO:0007669"/>
    <property type="project" value="InterPro"/>
</dbReference>
<dbReference type="AlphaFoldDB" id="A0A8T4L7F8"/>
<dbReference type="PANTHER" id="PTHR38011:SF7">
    <property type="entry name" value="2,5-DIAMINO-6-RIBOSYLAMINO-4(3H)-PYRIMIDINONE 5'-PHOSPHATE REDUCTASE"/>
    <property type="match status" value="1"/>
</dbReference>
<comment type="caution">
    <text evidence="12">The sequence shown here is derived from an EMBL/GenBank/DDBJ whole genome shotgun (WGS) entry which is preliminary data.</text>
</comment>
<dbReference type="InterPro" id="IPR050765">
    <property type="entry name" value="Riboflavin_Biosynth_HTPR"/>
</dbReference>
<reference evidence="12" key="1">
    <citation type="submission" date="2021-03" db="EMBL/GenBank/DDBJ databases">
        <authorList>
            <person name="Jaffe A."/>
        </authorList>
    </citation>
    <scope>NUCLEOTIDE SEQUENCE</scope>
    <source>
        <strain evidence="12">RIFCSPLOWO2_01_FULL_58_19</strain>
    </source>
</reference>
<dbReference type="InterPro" id="IPR011549">
    <property type="entry name" value="RibD_C"/>
</dbReference>
<dbReference type="InterPro" id="IPR002125">
    <property type="entry name" value="CMP_dCMP_dom"/>
</dbReference>
<dbReference type="GO" id="GO:0009231">
    <property type="term" value="P:riboflavin biosynthetic process"/>
    <property type="evidence" value="ECO:0007669"/>
    <property type="project" value="UniProtKB-KW"/>
</dbReference>
<dbReference type="Proteomes" id="UP000678237">
    <property type="component" value="Unassembled WGS sequence"/>
</dbReference>
<keyword evidence="5" id="KW-0479">Metal-binding</keyword>
<keyword evidence="10" id="KW-0511">Multifunctional enzyme</keyword>
<evidence type="ECO:0000259" key="11">
    <source>
        <dbReference type="PROSITE" id="PS51747"/>
    </source>
</evidence>
<evidence type="ECO:0000256" key="5">
    <source>
        <dbReference type="ARBA" id="ARBA00022723"/>
    </source>
</evidence>
<dbReference type="SUPFAM" id="SSF53927">
    <property type="entry name" value="Cytidine deaminase-like"/>
    <property type="match status" value="1"/>
</dbReference>
<gene>
    <name evidence="12" type="primary">ribD</name>
    <name evidence="12" type="ORF">J4203_01885</name>
</gene>
<keyword evidence="4" id="KW-0686">Riboflavin biosynthesis</keyword>
<dbReference type="PROSITE" id="PS00903">
    <property type="entry name" value="CYT_DCMP_DEAMINASES_1"/>
    <property type="match status" value="1"/>
</dbReference>
<name>A0A8T4L7F8_9ARCH</name>
<dbReference type="GO" id="GO:0050661">
    <property type="term" value="F:NADP binding"/>
    <property type="evidence" value="ECO:0007669"/>
    <property type="project" value="InterPro"/>
</dbReference>
<sequence length="357" mass="39120">MNEKKFMALALELAEKGRGLVSPNPMVGAVIVKGGRVVGRGWHARYGEAHAEVNALRKAGKRVHGATAYVSLEPCGHWGRQPPCTQALLDAGISKVVYACRDPSPWVNGRGHHELAKAGIKVKGGVLEREAQELNRAYFKRVKTGLSWVVLKVAMSADGKIAGQKGKWITGKRARKEGQRLRVASDAVLTGIGTVLKDDPRLTVRGKREWQPLRLVVDSRLRMPLNARMLREEGRTVVFTTKKAAKKKIKALEGRKGVEVVVGKEKHGEVDLKWVMKELGDADFNQVLVEAGRELNTALLKAGLVDELALFVAPKRIGAKGLDVFDATALKGWKTRLTGLAVKRLGVDWLLAARLRP</sequence>
<dbReference type="FunFam" id="3.40.140.10:FF:000025">
    <property type="entry name" value="Riboflavin biosynthesis protein RibD"/>
    <property type="match status" value="1"/>
</dbReference>
<comment type="cofactor">
    <cofactor evidence="1">
        <name>Zn(2+)</name>
        <dbReference type="ChEBI" id="CHEBI:29105"/>
    </cofactor>
</comment>
<organism evidence="12 13">
    <name type="scientific">Candidatus Iainarchaeum sp</name>
    <dbReference type="NCBI Taxonomy" id="3101447"/>
    <lineage>
        <taxon>Archaea</taxon>
        <taxon>Candidatus Iainarchaeota</taxon>
        <taxon>Candidatus Iainarchaeia</taxon>
        <taxon>Candidatus Iainarchaeales</taxon>
        <taxon>Candidatus Iainarchaeaceae</taxon>
        <taxon>Candidatus Iainarchaeum</taxon>
    </lineage>
</organism>
<dbReference type="Gene3D" id="3.40.430.10">
    <property type="entry name" value="Dihydrofolate Reductase, subunit A"/>
    <property type="match status" value="1"/>
</dbReference>
<dbReference type="NCBIfam" id="TIGR00326">
    <property type="entry name" value="eubact_ribD"/>
    <property type="match status" value="1"/>
</dbReference>
<keyword evidence="8" id="KW-0521">NADP</keyword>
<comment type="pathway">
    <text evidence="2">Cofactor biosynthesis; riboflavin biosynthesis; 5-amino-6-(D-ribitylamino)uracil from GTP: step 2/4.</text>
</comment>
<keyword evidence="7" id="KW-0862">Zinc</keyword>
<protein>
    <submittedName>
        <fullName evidence="12">Bifunctional diaminohydroxyphosphoribosylaminopyrimidine deaminase/5-amino-6-(5-phosphoribosylamino)uracil reductase RibD</fullName>
        <ecNumber evidence="12">1.1.1.193</ecNumber>
        <ecNumber evidence="12">3.5.4.26</ecNumber>
    </submittedName>
</protein>
<evidence type="ECO:0000256" key="4">
    <source>
        <dbReference type="ARBA" id="ARBA00022619"/>
    </source>
</evidence>
<dbReference type="InterPro" id="IPR002734">
    <property type="entry name" value="RibDG_C"/>
</dbReference>
<dbReference type="InterPro" id="IPR016192">
    <property type="entry name" value="APOBEC/CMP_deaminase_Zn-bd"/>
</dbReference>
<evidence type="ECO:0000256" key="10">
    <source>
        <dbReference type="ARBA" id="ARBA00023268"/>
    </source>
</evidence>
<dbReference type="InterPro" id="IPR004794">
    <property type="entry name" value="Eubact_RibD"/>
</dbReference>
<comment type="pathway">
    <text evidence="3">Cofactor biosynthesis; riboflavin biosynthesis; 5-amino-6-(D-ribitylamino)uracil from GTP: step 3/4.</text>
</comment>
<feature type="domain" description="CMP/dCMP-type deaminase" evidence="11">
    <location>
        <begin position="1"/>
        <end position="114"/>
    </location>
</feature>
<dbReference type="Pfam" id="PF01872">
    <property type="entry name" value="RibD_C"/>
    <property type="match status" value="1"/>
</dbReference>
<dbReference type="Gene3D" id="3.40.140.10">
    <property type="entry name" value="Cytidine Deaminase, domain 2"/>
    <property type="match status" value="1"/>
</dbReference>
<evidence type="ECO:0000256" key="9">
    <source>
        <dbReference type="ARBA" id="ARBA00023002"/>
    </source>
</evidence>
<dbReference type="NCBIfam" id="TIGR00227">
    <property type="entry name" value="ribD_Cterm"/>
    <property type="match status" value="1"/>
</dbReference>
<dbReference type="InterPro" id="IPR016193">
    <property type="entry name" value="Cytidine_deaminase-like"/>
</dbReference>
<evidence type="ECO:0000313" key="12">
    <source>
        <dbReference type="EMBL" id="MBS3062597.1"/>
    </source>
</evidence>
<dbReference type="SUPFAM" id="SSF53597">
    <property type="entry name" value="Dihydrofolate reductase-like"/>
    <property type="match status" value="1"/>
</dbReference>
<reference evidence="12" key="2">
    <citation type="submission" date="2021-05" db="EMBL/GenBank/DDBJ databases">
        <title>Protein family content uncovers lineage relationships and bacterial pathway maintenance mechanisms in DPANN archaea.</title>
        <authorList>
            <person name="Castelle C.J."/>
            <person name="Meheust R."/>
            <person name="Jaffe A.L."/>
            <person name="Seitz K."/>
            <person name="Gong X."/>
            <person name="Baker B.J."/>
            <person name="Banfield J.F."/>
        </authorList>
    </citation>
    <scope>NUCLEOTIDE SEQUENCE</scope>
    <source>
        <strain evidence="12">RIFCSPLOWO2_01_FULL_58_19</strain>
    </source>
</reference>
<dbReference type="PROSITE" id="PS51747">
    <property type="entry name" value="CYT_DCMP_DEAMINASES_2"/>
    <property type="match status" value="1"/>
</dbReference>
<dbReference type="GO" id="GO:0008835">
    <property type="term" value="F:diaminohydroxyphosphoribosylaminopyrimidine deaminase activity"/>
    <property type="evidence" value="ECO:0007669"/>
    <property type="project" value="UniProtKB-EC"/>
</dbReference>
<dbReference type="GO" id="GO:0008703">
    <property type="term" value="F:5-amino-6-(5-phosphoribosylamino)uracil reductase activity"/>
    <property type="evidence" value="ECO:0007669"/>
    <property type="project" value="UniProtKB-EC"/>
</dbReference>
<accession>A0A8T4L7F8</accession>
<dbReference type="InterPro" id="IPR024072">
    <property type="entry name" value="DHFR-like_dom_sf"/>
</dbReference>
<dbReference type="EC" id="1.1.1.193" evidence="12"/>
<evidence type="ECO:0000313" key="13">
    <source>
        <dbReference type="Proteomes" id="UP000678237"/>
    </source>
</evidence>
<evidence type="ECO:0000256" key="2">
    <source>
        <dbReference type="ARBA" id="ARBA00004882"/>
    </source>
</evidence>
<dbReference type="PANTHER" id="PTHR38011">
    <property type="entry name" value="DIHYDROFOLATE REDUCTASE FAMILY PROTEIN (AFU_ORTHOLOGUE AFUA_8G06820)"/>
    <property type="match status" value="1"/>
</dbReference>
<evidence type="ECO:0000256" key="3">
    <source>
        <dbReference type="ARBA" id="ARBA00004910"/>
    </source>
</evidence>
<dbReference type="EC" id="3.5.4.26" evidence="12"/>
<dbReference type="PIRSF" id="PIRSF006769">
    <property type="entry name" value="RibD"/>
    <property type="match status" value="1"/>
</dbReference>
<dbReference type="Pfam" id="PF00383">
    <property type="entry name" value="dCMP_cyt_deam_1"/>
    <property type="match status" value="1"/>
</dbReference>